<protein>
    <submittedName>
        <fullName evidence="1">Uncharacterized protein</fullName>
    </submittedName>
</protein>
<name>A0AAJ1AHS5_9BACT</name>
<dbReference type="AlphaFoldDB" id="A0AAJ1AHS5"/>
<comment type="caution">
    <text evidence="1">The sequence shown here is derived from an EMBL/GenBank/DDBJ whole genome shotgun (WGS) entry which is preliminary data.</text>
</comment>
<gene>
    <name evidence="1" type="ORF">K8G79_06295</name>
</gene>
<evidence type="ECO:0000313" key="2">
    <source>
        <dbReference type="Proteomes" id="UP001197609"/>
    </source>
</evidence>
<dbReference type="EMBL" id="JAIOIU010000076">
    <property type="protein sequence ID" value="MBZ0159727.1"/>
    <property type="molecule type" value="Genomic_DNA"/>
</dbReference>
<accession>A0AAJ1AHS5</accession>
<dbReference type="Proteomes" id="UP001197609">
    <property type="component" value="Unassembled WGS sequence"/>
</dbReference>
<sequence length="57" mass="6832">MLYYNAIASGVPLFFRDFSRYVDLKNEAVYQMEDFNIFGRDWQLAVARRNLETLTYV</sequence>
<organism evidence="1 2">
    <name type="scientific">Candidatus Methylomirabilis tolerans</name>
    <dbReference type="NCBI Taxonomy" id="3123416"/>
    <lineage>
        <taxon>Bacteria</taxon>
        <taxon>Candidatus Methylomirabilota</taxon>
        <taxon>Candidatus Methylomirabilia</taxon>
        <taxon>Candidatus Methylomirabilales</taxon>
        <taxon>Candidatus Methylomirabilaceae</taxon>
        <taxon>Candidatus Methylomirabilis</taxon>
    </lineage>
</organism>
<reference evidence="1 2" key="1">
    <citation type="journal article" date="2021" name="bioRxiv">
        <title>Unraveling nitrogen, sulfur and carbon metabolic pathways and microbial community transcriptional responses to substrate deprivation and toxicity stresses in a bioreactor mimicking anoxic brackish coastal sediment conditions.</title>
        <authorList>
            <person name="Martins P.D."/>
            <person name="Echeveste M.J."/>
            <person name="Arshad A."/>
            <person name="Kurth J."/>
            <person name="Ouboter H."/>
            <person name="Jetten M.S.M."/>
            <person name="Welte C.U."/>
        </authorList>
    </citation>
    <scope>NUCLEOTIDE SEQUENCE [LARGE SCALE GENOMIC DNA]</scope>
    <source>
        <strain evidence="1">MAG_38</strain>
    </source>
</reference>
<proteinExistence type="predicted"/>
<evidence type="ECO:0000313" key="1">
    <source>
        <dbReference type="EMBL" id="MBZ0159727.1"/>
    </source>
</evidence>